<dbReference type="PROSITE" id="PS51898">
    <property type="entry name" value="TYR_RECOMBINASE"/>
    <property type="match status" value="1"/>
</dbReference>
<reference evidence="5" key="1">
    <citation type="submission" date="2010-08" db="EMBL/GenBank/DDBJ databases">
        <authorList>
            <person name="Muzny D."/>
            <person name="Qin X."/>
            <person name="Buhay C."/>
            <person name="Dugan-Rocha S."/>
            <person name="Ding Y."/>
            <person name="Chen G."/>
            <person name="Hawes A."/>
            <person name="Holder M."/>
            <person name="Jhangiani S."/>
            <person name="Johnson A."/>
            <person name="Khan Z."/>
            <person name="Li Z."/>
            <person name="Liu W."/>
            <person name="Liu X."/>
            <person name="Perez L."/>
            <person name="Shen H."/>
            <person name="Wang Q."/>
            <person name="Watt J."/>
            <person name="Xi L."/>
            <person name="Xin Y."/>
            <person name="Zhou J."/>
            <person name="Deng J."/>
            <person name="Jiang H."/>
            <person name="Liu Y."/>
            <person name="Qu J."/>
            <person name="Song X.-Z."/>
            <person name="Zhang L."/>
            <person name="Villasana D."/>
            <person name="Johnson A."/>
            <person name="Liu J."/>
            <person name="Liyanage D."/>
            <person name="Lorensuhewa L."/>
            <person name="Robinson T."/>
            <person name="Song A."/>
            <person name="Song B.-B."/>
            <person name="Dinh H."/>
            <person name="Thornton R."/>
            <person name="Coyle M."/>
            <person name="Francisco L."/>
            <person name="Jackson L."/>
            <person name="Javaid M."/>
            <person name="Korchina V."/>
            <person name="Kovar C."/>
            <person name="Mata R."/>
            <person name="Mathew T."/>
            <person name="Ngo R."/>
            <person name="Nguyen L."/>
            <person name="Nguyen N."/>
            <person name="Okwuonu G."/>
            <person name="Ongeri F."/>
            <person name="Pham C."/>
            <person name="Simmons D."/>
            <person name="Wilczek-Boney K."/>
            <person name="Hale W."/>
            <person name="Jakkamsetti A."/>
            <person name="Pham P."/>
            <person name="Ruth R."/>
            <person name="San Lucas F."/>
            <person name="Warren J."/>
            <person name="Zhang J."/>
            <person name="Zhao Z."/>
            <person name="Zhou C."/>
            <person name="Zhu D."/>
            <person name="Lee S."/>
            <person name="Bess C."/>
            <person name="Blankenburg K."/>
            <person name="Forbes L."/>
            <person name="Fu Q."/>
            <person name="Gubbala S."/>
            <person name="Hirani K."/>
            <person name="Jayaseelan J.C."/>
            <person name="Lara F."/>
            <person name="Munidasa M."/>
            <person name="Palculict T."/>
            <person name="Patil S."/>
            <person name="Pu L.-L."/>
            <person name="Saada N."/>
            <person name="Tang L."/>
            <person name="Weissenberger G."/>
            <person name="Zhu Y."/>
            <person name="Hemphill L."/>
            <person name="Shang Y."/>
            <person name="Youmans B."/>
            <person name="Ayvaz T."/>
            <person name="Ross M."/>
            <person name="Santibanez J."/>
            <person name="Aqrawi P."/>
            <person name="Gross S."/>
            <person name="Joshi V."/>
            <person name="Fowler G."/>
            <person name="Nazareth L."/>
            <person name="Reid J."/>
            <person name="Worley K."/>
            <person name="Petrosino J."/>
            <person name="Highlander S."/>
            <person name="Gibbs R."/>
        </authorList>
    </citation>
    <scope>NUCLEOTIDE SEQUENCE [LARGE SCALE GENOMIC DNA]</scope>
    <source>
        <strain evidence="5">DSM 15272</strain>
    </source>
</reference>
<gene>
    <name evidence="5" type="ORF">HMPREF0063_10890</name>
</gene>
<evidence type="ECO:0000313" key="6">
    <source>
        <dbReference type="Proteomes" id="UP000003111"/>
    </source>
</evidence>
<dbReference type="HOGENOM" id="CLU_090985_0_0_11"/>
<keyword evidence="6" id="KW-1185">Reference proteome</keyword>
<dbReference type="AlphaFoldDB" id="E2SAA0"/>
<dbReference type="Gene3D" id="1.10.443.10">
    <property type="entry name" value="Intergrase catalytic core"/>
    <property type="match status" value="1"/>
</dbReference>
<dbReference type="InterPro" id="IPR050090">
    <property type="entry name" value="Tyrosine_recombinase_XerCD"/>
</dbReference>
<evidence type="ECO:0000259" key="4">
    <source>
        <dbReference type="PROSITE" id="PS51898"/>
    </source>
</evidence>
<keyword evidence="2" id="KW-0238">DNA-binding</keyword>
<name>E2SAA0_9ACTN</name>
<dbReference type="Proteomes" id="UP000003111">
    <property type="component" value="Unassembled WGS sequence"/>
</dbReference>
<proteinExistence type="inferred from homology"/>
<evidence type="ECO:0000313" key="5">
    <source>
        <dbReference type="EMBL" id="EFQ84174.1"/>
    </source>
</evidence>
<dbReference type="PANTHER" id="PTHR30349:SF41">
    <property type="entry name" value="INTEGRASE_RECOMBINASE PROTEIN MJ0367-RELATED"/>
    <property type="match status" value="1"/>
</dbReference>
<dbReference type="GO" id="GO:0015074">
    <property type="term" value="P:DNA integration"/>
    <property type="evidence" value="ECO:0007669"/>
    <property type="project" value="InterPro"/>
</dbReference>
<dbReference type="Pfam" id="PF00589">
    <property type="entry name" value="Phage_integrase"/>
    <property type="match status" value="1"/>
</dbReference>
<dbReference type="InterPro" id="IPR013762">
    <property type="entry name" value="Integrase-like_cat_sf"/>
</dbReference>
<evidence type="ECO:0000256" key="1">
    <source>
        <dbReference type="ARBA" id="ARBA00008857"/>
    </source>
</evidence>
<comment type="similarity">
    <text evidence="1">Belongs to the 'phage' integrase family.</text>
</comment>
<dbReference type="EMBL" id="ACLF03000003">
    <property type="protein sequence ID" value="EFQ84174.1"/>
    <property type="molecule type" value="Genomic_DNA"/>
</dbReference>
<sequence>MNTPHHAEPRRALIRAFNMAIFHEALNGNPATAVPSVPVPRNKKKPVPVKDLDAVRAAIREWANAEKRNGPKSVDLPDIVDMLIATGMRIGELLALRWSDIELTAPTERRDDDTWFPWLMVNGQITSKGKRVDYGKTDAAIRPIALPEWAAALLRHRKLAQPSNDLDAVFITRNGTWHHSTNIQGRLRHIRLLDDYADVAVLRDVTPHSFRRTVATEIDEVYDAEAAMHHLGHTSKVITERHYINRKLVVPDYREATERLAPGSKDNGGPSREV</sequence>
<evidence type="ECO:0000256" key="3">
    <source>
        <dbReference type="ARBA" id="ARBA00023172"/>
    </source>
</evidence>
<dbReference type="eggNOG" id="COG0582">
    <property type="taxonomic scope" value="Bacteria"/>
</dbReference>
<dbReference type="STRING" id="585531.HMPREF0063_10890"/>
<dbReference type="InterPro" id="IPR002104">
    <property type="entry name" value="Integrase_catalytic"/>
</dbReference>
<dbReference type="GO" id="GO:0003677">
    <property type="term" value="F:DNA binding"/>
    <property type="evidence" value="ECO:0007669"/>
    <property type="project" value="UniProtKB-KW"/>
</dbReference>
<feature type="domain" description="Tyr recombinase" evidence="4">
    <location>
        <begin position="42"/>
        <end position="258"/>
    </location>
</feature>
<protein>
    <submittedName>
        <fullName evidence="5">Site-specific recombinase, phage integrase family</fullName>
    </submittedName>
</protein>
<evidence type="ECO:0000256" key="2">
    <source>
        <dbReference type="ARBA" id="ARBA00023125"/>
    </source>
</evidence>
<dbReference type="InterPro" id="IPR011010">
    <property type="entry name" value="DNA_brk_join_enz"/>
</dbReference>
<organism evidence="5 6">
    <name type="scientific">Aeromicrobium marinum DSM 15272</name>
    <dbReference type="NCBI Taxonomy" id="585531"/>
    <lineage>
        <taxon>Bacteria</taxon>
        <taxon>Bacillati</taxon>
        <taxon>Actinomycetota</taxon>
        <taxon>Actinomycetes</taxon>
        <taxon>Propionibacteriales</taxon>
        <taxon>Nocardioidaceae</taxon>
        <taxon>Aeromicrobium</taxon>
    </lineage>
</organism>
<keyword evidence="3" id="KW-0233">DNA recombination</keyword>
<dbReference type="SUPFAM" id="SSF56349">
    <property type="entry name" value="DNA breaking-rejoining enzymes"/>
    <property type="match status" value="1"/>
</dbReference>
<accession>E2SAA0</accession>
<comment type="caution">
    <text evidence="5">The sequence shown here is derived from an EMBL/GenBank/DDBJ whole genome shotgun (WGS) entry which is preliminary data.</text>
</comment>
<dbReference type="GO" id="GO:0006310">
    <property type="term" value="P:DNA recombination"/>
    <property type="evidence" value="ECO:0007669"/>
    <property type="project" value="UniProtKB-KW"/>
</dbReference>
<dbReference type="PANTHER" id="PTHR30349">
    <property type="entry name" value="PHAGE INTEGRASE-RELATED"/>
    <property type="match status" value="1"/>
</dbReference>